<evidence type="ECO:0000313" key="1">
    <source>
        <dbReference type="EMBL" id="ACO61289.1"/>
    </source>
</evidence>
<dbReference type="RefSeq" id="XP_002500031.1">
    <property type="nucleotide sequence ID" value="XM_002499985.1"/>
</dbReference>
<accession>C1E0F1</accession>
<dbReference type="InParanoid" id="C1E0F1"/>
<sequence length="106" mass="12480">MDEEIVEMLRMEQREQLRLEERVREVIPQINEAFEKGFGRRTCRELFERVAERDKNHARLHRAGLIEYGPERPDANDPKRRCVPSGYVVFNPADGTTISQNTLRPD</sequence>
<evidence type="ECO:0000313" key="2">
    <source>
        <dbReference type="Proteomes" id="UP000002009"/>
    </source>
</evidence>
<keyword evidence="2" id="KW-1185">Reference proteome</keyword>
<dbReference type="KEGG" id="mis:MICPUN_56209"/>
<proteinExistence type="predicted"/>
<gene>
    <name evidence="1" type="ORF">MICPUN_56209</name>
</gene>
<name>C1E0F1_MICCC</name>
<protein>
    <submittedName>
        <fullName evidence="1">Uncharacterized protein</fullName>
    </submittedName>
</protein>
<reference evidence="1 2" key="1">
    <citation type="journal article" date="2009" name="Science">
        <title>Green evolution and dynamic adaptations revealed by genomes of the marine picoeukaryotes Micromonas.</title>
        <authorList>
            <person name="Worden A.Z."/>
            <person name="Lee J.H."/>
            <person name="Mock T."/>
            <person name="Rouze P."/>
            <person name="Simmons M.P."/>
            <person name="Aerts A.L."/>
            <person name="Allen A.E."/>
            <person name="Cuvelier M.L."/>
            <person name="Derelle E."/>
            <person name="Everett M.V."/>
            <person name="Foulon E."/>
            <person name="Grimwood J."/>
            <person name="Gundlach H."/>
            <person name="Henrissat B."/>
            <person name="Napoli C."/>
            <person name="McDonald S.M."/>
            <person name="Parker M.S."/>
            <person name="Rombauts S."/>
            <person name="Salamov A."/>
            <person name="Von Dassow P."/>
            <person name="Badger J.H."/>
            <person name="Coutinho P.M."/>
            <person name="Demir E."/>
            <person name="Dubchak I."/>
            <person name="Gentemann C."/>
            <person name="Eikrem W."/>
            <person name="Gready J.E."/>
            <person name="John U."/>
            <person name="Lanier W."/>
            <person name="Lindquist E.A."/>
            <person name="Lucas S."/>
            <person name="Mayer K.F."/>
            <person name="Moreau H."/>
            <person name="Not F."/>
            <person name="Otillar R."/>
            <person name="Panaud O."/>
            <person name="Pangilinan J."/>
            <person name="Paulsen I."/>
            <person name="Piegu B."/>
            <person name="Poliakov A."/>
            <person name="Robbens S."/>
            <person name="Schmutz J."/>
            <person name="Toulza E."/>
            <person name="Wyss T."/>
            <person name="Zelensky A."/>
            <person name="Zhou K."/>
            <person name="Armbrust E.V."/>
            <person name="Bhattacharya D."/>
            <person name="Goodenough U.W."/>
            <person name="Van de Peer Y."/>
            <person name="Grigoriev I.V."/>
        </authorList>
    </citation>
    <scope>NUCLEOTIDE SEQUENCE [LARGE SCALE GENOMIC DNA]</scope>
    <source>
        <strain evidence="2">RCC299 / NOUM17</strain>
    </source>
</reference>
<dbReference type="EMBL" id="CP001323">
    <property type="protein sequence ID" value="ACO61289.1"/>
    <property type="molecule type" value="Genomic_DNA"/>
</dbReference>
<dbReference type="Proteomes" id="UP000002009">
    <property type="component" value="Chromosome 2"/>
</dbReference>
<organism evidence="1 2">
    <name type="scientific">Micromonas commoda (strain RCC299 / NOUM17 / CCMP2709)</name>
    <name type="common">Picoplanktonic green alga</name>
    <dbReference type="NCBI Taxonomy" id="296587"/>
    <lineage>
        <taxon>Eukaryota</taxon>
        <taxon>Viridiplantae</taxon>
        <taxon>Chlorophyta</taxon>
        <taxon>Mamiellophyceae</taxon>
        <taxon>Mamiellales</taxon>
        <taxon>Mamiellaceae</taxon>
        <taxon>Micromonas</taxon>
    </lineage>
</organism>
<dbReference type="GeneID" id="8240745"/>
<dbReference type="AlphaFoldDB" id="C1E0F1"/>